<dbReference type="EMBL" id="BARW01001173">
    <property type="protein sequence ID" value="GAI72394.1"/>
    <property type="molecule type" value="Genomic_DNA"/>
</dbReference>
<keyword evidence="2" id="KW-0547">Nucleotide-binding</keyword>
<dbReference type="PANTHER" id="PTHR24220">
    <property type="entry name" value="IMPORT ATP-BINDING PROTEIN"/>
    <property type="match status" value="1"/>
</dbReference>
<dbReference type="CDD" id="cd03255">
    <property type="entry name" value="ABC_MJ0796_LolCDE_FtsE"/>
    <property type="match status" value="1"/>
</dbReference>
<dbReference type="GO" id="GO:0005524">
    <property type="term" value="F:ATP binding"/>
    <property type="evidence" value="ECO:0007669"/>
    <property type="project" value="UniProtKB-KW"/>
</dbReference>
<dbReference type="Gene3D" id="3.40.50.300">
    <property type="entry name" value="P-loop containing nucleotide triphosphate hydrolases"/>
    <property type="match status" value="1"/>
</dbReference>
<evidence type="ECO:0000256" key="2">
    <source>
        <dbReference type="ARBA" id="ARBA00022741"/>
    </source>
</evidence>
<dbReference type="PROSITE" id="PS50893">
    <property type="entry name" value="ABC_TRANSPORTER_2"/>
    <property type="match status" value="1"/>
</dbReference>
<organism evidence="5">
    <name type="scientific">marine sediment metagenome</name>
    <dbReference type="NCBI Taxonomy" id="412755"/>
    <lineage>
        <taxon>unclassified sequences</taxon>
        <taxon>metagenomes</taxon>
        <taxon>ecological metagenomes</taxon>
    </lineage>
</organism>
<name>X1SX47_9ZZZZ</name>
<evidence type="ECO:0000259" key="4">
    <source>
        <dbReference type="PROSITE" id="PS50893"/>
    </source>
</evidence>
<comment type="caution">
    <text evidence="5">The sequence shown here is derived from an EMBL/GenBank/DDBJ whole genome shotgun (WGS) entry which is preliminary data.</text>
</comment>
<dbReference type="InterPro" id="IPR003439">
    <property type="entry name" value="ABC_transporter-like_ATP-bd"/>
</dbReference>
<dbReference type="GO" id="GO:0098796">
    <property type="term" value="C:membrane protein complex"/>
    <property type="evidence" value="ECO:0007669"/>
    <property type="project" value="UniProtKB-ARBA"/>
</dbReference>
<sequence>MNMIHLDNVSKIFGSPPKQVEALKNIDLHVNKGEFIIIRGPSGSGKTTLLLCIGGMLQPSSGVVNVENKDIYLLNEFERTKFRAYNIGFVFQMFYLIPYLNVVENIMLAAGPGSNGTRQRKASELADQLGLSDRILHKPSEISAGERQRVALARALIHRPKMILADEPTGNLDPDNSREVIRILKEYHQTGGTVIFVTHGKDADRYADRIFYLNKGEIV</sequence>
<dbReference type="PROSITE" id="PS00211">
    <property type="entry name" value="ABC_TRANSPORTER_1"/>
    <property type="match status" value="1"/>
</dbReference>
<dbReference type="InterPro" id="IPR003593">
    <property type="entry name" value="AAA+_ATPase"/>
</dbReference>
<dbReference type="SUPFAM" id="SSF52540">
    <property type="entry name" value="P-loop containing nucleoside triphosphate hydrolases"/>
    <property type="match status" value="1"/>
</dbReference>
<dbReference type="FunFam" id="3.40.50.300:FF:000032">
    <property type="entry name" value="Export ABC transporter ATP-binding protein"/>
    <property type="match status" value="1"/>
</dbReference>
<keyword evidence="3" id="KW-0067">ATP-binding</keyword>
<proteinExistence type="predicted"/>
<accession>X1SX47</accession>
<protein>
    <recommendedName>
        <fullName evidence="4">ABC transporter domain-containing protein</fullName>
    </recommendedName>
</protein>
<dbReference type="PANTHER" id="PTHR24220:SF86">
    <property type="entry name" value="ABC TRANSPORTER ABCH.1"/>
    <property type="match status" value="1"/>
</dbReference>
<dbReference type="InterPro" id="IPR027417">
    <property type="entry name" value="P-loop_NTPase"/>
</dbReference>
<gene>
    <name evidence="5" type="ORF">S12H4_03978</name>
</gene>
<feature type="domain" description="ABC transporter" evidence="4">
    <location>
        <begin position="4"/>
        <end position="219"/>
    </location>
</feature>
<dbReference type="SMART" id="SM00382">
    <property type="entry name" value="AAA"/>
    <property type="match status" value="1"/>
</dbReference>
<evidence type="ECO:0000256" key="3">
    <source>
        <dbReference type="ARBA" id="ARBA00022840"/>
    </source>
</evidence>
<dbReference type="InterPro" id="IPR015854">
    <property type="entry name" value="ABC_transpr_LolD-like"/>
</dbReference>
<dbReference type="AlphaFoldDB" id="X1SX47"/>
<keyword evidence="1" id="KW-0813">Transport</keyword>
<dbReference type="GO" id="GO:0022857">
    <property type="term" value="F:transmembrane transporter activity"/>
    <property type="evidence" value="ECO:0007669"/>
    <property type="project" value="TreeGrafter"/>
</dbReference>
<dbReference type="Pfam" id="PF00005">
    <property type="entry name" value="ABC_tran"/>
    <property type="match status" value="1"/>
</dbReference>
<evidence type="ECO:0000256" key="1">
    <source>
        <dbReference type="ARBA" id="ARBA00022448"/>
    </source>
</evidence>
<evidence type="ECO:0000313" key="5">
    <source>
        <dbReference type="EMBL" id="GAI72394.1"/>
    </source>
</evidence>
<dbReference type="GO" id="GO:0005886">
    <property type="term" value="C:plasma membrane"/>
    <property type="evidence" value="ECO:0007669"/>
    <property type="project" value="TreeGrafter"/>
</dbReference>
<dbReference type="InterPro" id="IPR017871">
    <property type="entry name" value="ABC_transporter-like_CS"/>
</dbReference>
<dbReference type="GO" id="GO:0016887">
    <property type="term" value="F:ATP hydrolysis activity"/>
    <property type="evidence" value="ECO:0007669"/>
    <property type="project" value="InterPro"/>
</dbReference>
<reference evidence="5" key="1">
    <citation type="journal article" date="2014" name="Front. Microbiol.">
        <title>High frequency of phylogenetically diverse reductive dehalogenase-homologous genes in deep subseafloor sedimentary metagenomes.</title>
        <authorList>
            <person name="Kawai M."/>
            <person name="Futagami T."/>
            <person name="Toyoda A."/>
            <person name="Takaki Y."/>
            <person name="Nishi S."/>
            <person name="Hori S."/>
            <person name="Arai W."/>
            <person name="Tsubouchi T."/>
            <person name="Morono Y."/>
            <person name="Uchiyama I."/>
            <person name="Ito T."/>
            <person name="Fujiyama A."/>
            <person name="Inagaki F."/>
            <person name="Takami H."/>
        </authorList>
    </citation>
    <scope>NUCLEOTIDE SEQUENCE</scope>
    <source>
        <strain evidence="5">Expedition CK06-06</strain>
    </source>
</reference>
<dbReference type="InterPro" id="IPR017911">
    <property type="entry name" value="MacB-like_ATP-bd"/>
</dbReference>